<sequence>MKASSVPSAISQHLPSFDRSAPAAEVEGGRWVVAGRHALILVSEEAVQDSGMWYEVQAARWNAEDATLHVLWVDPQRPEWHFVTTVEDPSDFMRAMTEAVDHSMVMHKQITVENGTKVVAQIRRREDGHLFSILVADGVLSEEGQAQADALERRLREGVGLD</sequence>
<dbReference type="EMBL" id="RQZF01000001">
    <property type="protein sequence ID" value="RRC96486.1"/>
    <property type="molecule type" value="Genomic_DNA"/>
</dbReference>
<organism evidence="1 2">
    <name type="scientific">Schaalia canis</name>
    <dbReference type="NCBI Taxonomy" id="100469"/>
    <lineage>
        <taxon>Bacteria</taxon>
        <taxon>Bacillati</taxon>
        <taxon>Actinomycetota</taxon>
        <taxon>Actinomycetes</taxon>
        <taxon>Actinomycetales</taxon>
        <taxon>Actinomycetaceae</taxon>
        <taxon>Schaalia</taxon>
    </lineage>
</organism>
<dbReference type="RefSeq" id="WP_124868121.1">
    <property type="nucleotide sequence ID" value="NZ_RQZF01000001.1"/>
</dbReference>
<evidence type="ECO:0000313" key="1">
    <source>
        <dbReference type="EMBL" id="RRC96486.1"/>
    </source>
</evidence>
<keyword evidence="2" id="KW-1185">Reference proteome</keyword>
<evidence type="ECO:0000313" key="2">
    <source>
        <dbReference type="Proteomes" id="UP000280444"/>
    </source>
</evidence>
<comment type="caution">
    <text evidence="1">The sequence shown here is derived from an EMBL/GenBank/DDBJ whole genome shotgun (WGS) entry which is preliminary data.</text>
</comment>
<name>A0A3P1SHH6_9ACTO</name>
<accession>A0A3P1SHH6</accession>
<gene>
    <name evidence="1" type="ORF">EII11_02285</name>
</gene>
<dbReference type="OrthoDB" id="3260805at2"/>
<reference evidence="1 2" key="1">
    <citation type="submission" date="2018-11" db="EMBL/GenBank/DDBJ databases">
        <title>Genomes From Bacteria Associated with the Canine Oral Cavity: a Test Case for Automated Genome-Based Taxonomic Assignment.</title>
        <authorList>
            <person name="Coil D.A."/>
            <person name="Jospin G."/>
            <person name="Darling A.E."/>
            <person name="Wallis C."/>
            <person name="Davis I.J."/>
            <person name="Harris S."/>
            <person name="Eisen J.A."/>
            <person name="Holcombe L.J."/>
            <person name="O'Flynn C."/>
        </authorList>
    </citation>
    <scope>NUCLEOTIDE SEQUENCE [LARGE SCALE GENOMIC DNA]</scope>
    <source>
        <strain evidence="1 2">OH770</strain>
    </source>
</reference>
<dbReference type="Proteomes" id="UP000280444">
    <property type="component" value="Unassembled WGS sequence"/>
</dbReference>
<dbReference type="AlphaFoldDB" id="A0A3P1SHH6"/>
<proteinExistence type="predicted"/>
<protein>
    <submittedName>
        <fullName evidence="1">Uncharacterized protein</fullName>
    </submittedName>
</protein>